<keyword evidence="2" id="KW-0812">Transmembrane</keyword>
<gene>
    <name evidence="3" type="ORF">LBRM2904_08.0840</name>
</gene>
<feature type="region of interest" description="Disordered" evidence="1">
    <location>
        <begin position="177"/>
        <end position="199"/>
    </location>
</feature>
<dbReference type="RefSeq" id="XP_001562918.1">
    <property type="nucleotide sequence ID" value="XM_001562868.1"/>
</dbReference>
<keyword evidence="2" id="KW-0472">Membrane</keyword>
<organism evidence="3 4">
    <name type="scientific">Leishmania braziliensis MHOM/BR/75/M2904</name>
    <dbReference type="NCBI Taxonomy" id="420245"/>
    <lineage>
        <taxon>Eukaryota</taxon>
        <taxon>Discoba</taxon>
        <taxon>Euglenozoa</taxon>
        <taxon>Kinetoplastea</taxon>
        <taxon>Metakinetoplastina</taxon>
        <taxon>Trypanosomatida</taxon>
        <taxon>Trypanosomatidae</taxon>
        <taxon>Leishmaniinae</taxon>
        <taxon>Leishmania</taxon>
        <taxon>Leishmania braziliensis species complex</taxon>
    </lineage>
</organism>
<dbReference type="VEuPathDB" id="TriTrypDB:LbrM.10.1520"/>
<accession>A0A3P3YYX7</accession>
<evidence type="ECO:0000313" key="4">
    <source>
        <dbReference type="Proteomes" id="UP000319462"/>
    </source>
</evidence>
<protein>
    <submittedName>
        <fullName evidence="3">Amastin-like_protein</fullName>
    </submittedName>
</protein>
<dbReference type="Pfam" id="PF07344">
    <property type="entry name" value="Amastin"/>
    <property type="match status" value="1"/>
</dbReference>
<evidence type="ECO:0000256" key="1">
    <source>
        <dbReference type="SAM" id="MobiDB-lite"/>
    </source>
</evidence>
<feature type="transmembrane region" description="Helical" evidence="2">
    <location>
        <begin position="81"/>
        <end position="100"/>
    </location>
</feature>
<dbReference type="PANTHER" id="PTHR33297:SF4">
    <property type="entry name" value="AMASTIN"/>
    <property type="match status" value="1"/>
</dbReference>
<dbReference type="PANTHER" id="PTHR33297">
    <property type="entry name" value="AMASTIN-LIKE SURFACE PROTEIN-LIKE PROTEIN-RELATED"/>
    <property type="match status" value="1"/>
</dbReference>
<sequence length="199" mass="22155">MACNVAAVLYAIFQFIAFIFVLVATPLDMFRVKDLGRFGSTPCLTLWGGKENCNDLKSDTSYHELWSFCPGRLARFRMAEVFAVISIFVYGLAALFGFIVLFCCSFFHWICLALNITGVVTVCVVWVLMVFDYYNAEDLCPAINTRFDFGNGFGLFVAAWCLNLVNTVLLLLQCRARDPSESGGPSESGDPSERRGAKE</sequence>
<dbReference type="Proteomes" id="UP000319462">
    <property type="component" value="Chromosome 8"/>
</dbReference>
<name>A0A3P3YYX7_LEIBR</name>
<dbReference type="InterPro" id="IPR009944">
    <property type="entry name" value="Amastin"/>
</dbReference>
<evidence type="ECO:0000313" key="3">
    <source>
        <dbReference type="EMBL" id="SYZ63173.1"/>
    </source>
</evidence>
<reference evidence="3 4" key="1">
    <citation type="submission" date="2018-09" db="EMBL/GenBank/DDBJ databases">
        <authorList>
            <person name="Peiro R."/>
            <person name="Begona"/>
            <person name="Cbmso G."/>
            <person name="Lopez M."/>
            <person name="Gonzalez S."/>
        </authorList>
    </citation>
    <scope>NUCLEOTIDE SEQUENCE [LARGE SCALE GENOMIC DNA]</scope>
</reference>
<feature type="transmembrane region" description="Helical" evidence="2">
    <location>
        <begin position="106"/>
        <end position="131"/>
    </location>
</feature>
<dbReference type="Gene3D" id="1.20.140.150">
    <property type="match status" value="1"/>
</dbReference>
<keyword evidence="2" id="KW-1133">Transmembrane helix</keyword>
<evidence type="ECO:0000256" key="2">
    <source>
        <dbReference type="SAM" id="Phobius"/>
    </source>
</evidence>
<feature type="transmembrane region" description="Helical" evidence="2">
    <location>
        <begin position="152"/>
        <end position="172"/>
    </location>
</feature>
<feature type="transmembrane region" description="Helical" evidence="2">
    <location>
        <begin position="6"/>
        <end position="27"/>
    </location>
</feature>
<dbReference type="AlphaFoldDB" id="A0A3P3YYX7"/>
<proteinExistence type="predicted"/>
<dbReference type="KEGG" id="lbz:LBRM_10_1520"/>
<dbReference type="EMBL" id="LS997607">
    <property type="protein sequence ID" value="SYZ63173.1"/>
    <property type="molecule type" value="Genomic_DNA"/>
</dbReference>